<dbReference type="InterPro" id="IPR010044">
    <property type="entry name" value="MTAP"/>
</dbReference>
<keyword evidence="5" id="KW-1185">Reference proteome</keyword>
<dbReference type="SUPFAM" id="SSF53167">
    <property type="entry name" value="Purine and uridine phosphorylases"/>
    <property type="match status" value="1"/>
</dbReference>
<reference evidence="4 5" key="1">
    <citation type="submission" date="2021-01" db="EMBL/GenBank/DDBJ databases">
        <title>Streptomyces acididurans sp. nov., isolated from a peat swamp forest soil.</title>
        <authorList>
            <person name="Chantavorakit T."/>
            <person name="Duangmal K."/>
        </authorList>
    </citation>
    <scope>NUCLEOTIDE SEQUENCE [LARGE SCALE GENOMIC DNA]</scope>
    <source>
        <strain evidence="4 5">KK5PA1</strain>
    </source>
</reference>
<dbReference type="EMBL" id="JADKYB010000008">
    <property type="protein sequence ID" value="MBM9506252.1"/>
    <property type="molecule type" value="Genomic_DNA"/>
</dbReference>
<dbReference type="Gene3D" id="3.40.50.1580">
    <property type="entry name" value="Nucleoside phosphorylase domain"/>
    <property type="match status" value="1"/>
</dbReference>
<evidence type="ECO:0000313" key="4">
    <source>
        <dbReference type="EMBL" id="MBM9506252.1"/>
    </source>
</evidence>
<evidence type="ECO:0000256" key="1">
    <source>
        <dbReference type="ARBA" id="ARBA00022676"/>
    </source>
</evidence>
<keyword evidence="2" id="KW-0808">Transferase</keyword>
<dbReference type="Proteomes" id="UP000749040">
    <property type="component" value="Unassembled WGS sequence"/>
</dbReference>
<gene>
    <name evidence="4" type="ORF">ITX44_17175</name>
</gene>
<protein>
    <submittedName>
        <fullName evidence="4">MTAP family purine nucleoside phosphorylase</fullName>
    </submittedName>
</protein>
<dbReference type="RefSeq" id="WP_205358107.1">
    <property type="nucleotide sequence ID" value="NZ_JADKYB010000008.1"/>
</dbReference>
<dbReference type="Pfam" id="PF01048">
    <property type="entry name" value="PNP_UDP_1"/>
    <property type="match status" value="1"/>
</dbReference>
<comment type="caution">
    <text evidence="4">The sequence shown here is derived from an EMBL/GenBank/DDBJ whole genome shotgun (WGS) entry which is preliminary data.</text>
</comment>
<dbReference type="PANTHER" id="PTHR42679:SF2">
    <property type="entry name" value="S-METHYL-5'-THIOADENOSINE PHOSPHORYLASE"/>
    <property type="match status" value="1"/>
</dbReference>
<name>A0ABS2TSD9_9ACTN</name>
<dbReference type="CDD" id="cd09010">
    <property type="entry name" value="MTAP_SsMTAPII_like_MTIP"/>
    <property type="match status" value="1"/>
</dbReference>
<accession>A0ABS2TSD9</accession>
<proteinExistence type="predicted"/>
<organism evidence="4 5">
    <name type="scientific">Actinacidiphila acididurans</name>
    <dbReference type="NCBI Taxonomy" id="2784346"/>
    <lineage>
        <taxon>Bacteria</taxon>
        <taxon>Bacillati</taxon>
        <taxon>Actinomycetota</taxon>
        <taxon>Actinomycetes</taxon>
        <taxon>Kitasatosporales</taxon>
        <taxon>Streptomycetaceae</taxon>
        <taxon>Actinacidiphila</taxon>
    </lineage>
</organism>
<feature type="domain" description="Nucleoside phosphorylase" evidence="3">
    <location>
        <begin position="2"/>
        <end position="245"/>
    </location>
</feature>
<keyword evidence="1" id="KW-0328">Glycosyltransferase</keyword>
<evidence type="ECO:0000259" key="3">
    <source>
        <dbReference type="Pfam" id="PF01048"/>
    </source>
</evidence>
<dbReference type="InterPro" id="IPR035994">
    <property type="entry name" value="Nucleoside_phosphorylase_sf"/>
</dbReference>
<dbReference type="PANTHER" id="PTHR42679">
    <property type="entry name" value="S-METHYL-5'-THIOADENOSINE PHOSPHORYLASE"/>
    <property type="match status" value="1"/>
</dbReference>
<evidence type="ECO:0000256" key="2">
    <source>
        <dbReference type="ARBA" id="ARBA00022679"/>
    </source>
</evidence>
<sequence>MRVGIITGSGSYSWPFLDEATARSVDTPHGSVDVTEGTVGGVEVVHLSRHGKGHQRLSHQVDHRANLAALLALKADALLSFTVCGAVDPAAAPGSLVVFDDLYFPSNRLPDGSPCTWFDTPGQQGRGHWILDAGPFSEPLRRTVARAARDVHDRVVDGGVYGHVDGPRFNTRAEIRALAAAQVTAVSQTAGPEVVLAGEAELPMALVGYVTDYANGVAATPEPVSALLERMAASTGIFAALAARTLAGVDRVPAPGFVHRFDA</sequence>
<evidence type="ECO:0000313" key="5">
    <source>
        <dbReference type="Proteomes" id="UP000749040"/>
    </source>
</evidence>
<dbReference type="InterPro" id="IPR000845">
    <property type="entry name" value="Nucleoside_phosphorylase_d"/>
</dbReference>